<dbReference type="AlphaFoldDB" id="A0A409WVI8"/>
<feature type="transmembrane region" description="Helical" evidence="2">
    <location>
        <begin position="188"/>
        <end position="208"/>
    </location>
</feature>
<dbReference type="InParanoid" id="A0A409WVI8"/>
<dbReference type="EMBL" id="NHYD01003130">
    <property type="protein sequence ID" value="PPQ82489.1"/>
    <property type="molecule type" value="Genomic_DNA"/>
</dbReference>
<sequence>MTIVTPAVAISYMPTVLPPLPPDVASKLDFNPARIRFNHVLIGYLFNYGLFGLLTMQVFMYYLSFPNDPVRNKVLVYTIFALEILQTIIVTISAYHVFATGYGNFAVYNAVELAWLDVPVISGIVAFIAEGFYAYRISLLSQSYYVAGVIVFLATFQLAGSISAAVVLKNAQMFSRLLGMDYSITAAIWNGGSALCDAIIAICMTYYLTKRGSESMKTTNVIVRRVVRLVIETGTVTATIAIINLILSILPSKPAYYQIPSVLLAKVYSNSMMAVFNSRIITYGREHTEINGNNSIAMPPVGGGVGPFRANLGGVNVHRHVAHEGETFELRGAMAIGSTTSQNGSRDVDEEYGLSGTK</sequence>
<evidence type="ECO:0000256" key="2">
    <source>
        <dbReference type="SAM" id="Phobius"/>
    </source>
</evidence>
<gene>
    <name evidence="4" type="ORF">CVT25_007327</name>
</gene>
<dbReference type="STRING" id="93625.A0A409WVI8"/>
<organism evidence="4 5">
    <name type="scientific">Psilocybe cyanescens</name>
    <dbReference type="NCBI Taxonomy" id="93625"/>
    <lineage>
        <taxon>Eukaryota</taxon>
        <taxon>Fungi</taxon>
        <taxon>Dikarya</taxon>
        <taxon>Basidiomycota</taxon>
        <taxon>Agaricomycotina</taxon>
        <taxon>Agaricomycetes</taxon>
        <taxon>Agaricomycetidae</taxon>
        <taxon>Agaricales</taxon>
        <taxon>Agaricineae</taxon>
        <taxon>Strophariaceae</taxon>
        <taxon>Psilocybe</taxon>
    </lineage>
</organism>
<feature type="transmembrane region" description="Helical" evidence="2">
    <location>
        <begin position="229"/>
        <end position="250"/>
    </location>
</feature>
<evidence type="ECO:0000313" key="5">
    <source>
        <dbReference type="Proteomes" id="UP000283269"/>
    </source>
</evidence>
<evidence type="ECO:0000256" key="1">
    <source>
        <dbReference type="SAM" id="MobiDB-lite"/>
    </source>
</evidence>
<reference evidence="4 5" key="1">
    <citation type="journal article" date="2018" name="Evol. Lett.">
        <title>Horizontal gene cluster transfer increased hallucinogenic mushroom diversity.</title>
        <authorList>
            <person name="Reynolds H.T."/>
            <person name="Vijayakumar V."/>
            <person name="Gluck-Thaler E."/>
            <person name="Korotkin H.B."/>
            <person name="Matheny P.B."/>
            <person name="Slot J.C."/>
        </authorList>
    </citation>
    <scope>NUCLEOTIDE SEQUENCE [LARGE SCALE GENOMIC DNA]</scope>
    <source>
        <strain evidence="4 5">2631</strain>
    </source>
</reference>
<name>A0A409WVI8_PSICY</name>
<protein>
    <recommendedName>
        <fullName evidence="3">DUF6534 domain-containing protein</fullName>
    </recommendedName>
</protein>
<evidence type="ECO:0000259" key="3">
    <source>
        <dbReference type="Pfam" id="PF20152"/>
    </source>
</evidence>
<keyword evidence="5" id="KW-1185">Reference proteome</keyword>
<dbReference type="PANTHER" id="PTHR40465:SF1">
    <property type="entry name" value="DUF6534 DOMAIN-CONTAINING PROTEIN"/>
    <property type="match status" value="1"/>
</dbReference>
<dbReference type="Proteomes" id="UP000283269">
    <property type="component" value="Unassembled WGS sequence"/>
</dbReference>
<evidence type="ECO:0000313" key="4">
    <source>
        <dbReference type="EMBL" id="PPQ82489.1"/>
    </source>
</evidence>
<comment type="caution">
    <text evidence="4">The sequence shown here is derived from an EMBL/GenBank/DDBJ whole genome shotgun (WGS) entry which is preliminary data.</text>
</comment>
<feature type="transmembrane region" description="Helical" evidence="2">
    <location>
        <begin position="74"/>
        <end position="98"/>
    </location>
</feature>
<keyword evidence="2" id="KW-0812">Transmembrane</keyword>
<keyword evidence="2" id="KW-1133">Transmembrane helix</keyword>
<accession>A0A409WVI8</accession>
<dbReference type="InterPro" id="IPR045339">
    <property type="entry name" value="DUF6534"/>
</dbReference>
<feature type="region of interest" description="Disordered" evidence="1">
    <location>
        <begin position="339"/>
        <end position="358"/>
    </location>
</feature>
<feature type="transmembrane region" description="Helical" evidence="2">
    <location>
        <begin position="144"/>
        <end position="168"/>
    </location>
</feature>
<dbReference type="OrthoDB" id="2536347at2759"/>
<proteinExistence type="predicted"/>
<dbReference type="PANTHER" id="PTHR40465">
    <property type="entry name" value="CHROMOSOME 1, WHOLE GENOME SHOTGUN SEQUENCE"/>
    <property type="match status" value="1"/>
</dbReference>
<keyword evidence="2" id="KW-0472">Membrane</keyword>
<feature type="domain" description="DUF6534" evidence="3">
    <location>
        <begin position="193"/>
        <end position="279"/>
    </location>
</feature>
<feature type="transmembrane region" description="Helical" evidence="2">
    <location>
        <begin position="118"/>
        <end position="135"/>
    </location>
</feature>
<dbReference type="Pfam" id="PF20152">
    <property type="entry name" value="DUF6534"/>
    <property type="match status" value="1"/>
</dbReference>
<feature type="transmembrane region" description="Helical" evidence="2">
    <location>
        <begin position="41"/>
        <end position="62"/>
    </location>
</feature>